<evidence type="ECO:0000256" key="5">
    <source>
        <dbReference type="SAM" id="Phobius"/>
    </source>
</evidence>
<dbReference type="Pfam" id="PF00909">
    <property type="entry name" value="Ammonium_transp"/>
    <property type="match status" value="1"/>
</dbReference>
<organism evidence="7">
    <name type="scientific">marine metagenome</name>
    <dbReference type="NCBI Taxonomy" id="408172"/>
    <lineage>
        <taxon>unclassified sequences</taxon>
        <taxon>metagenomes</taxon>
        <taxon>ecological metagenomes</taxon>
    </lineage>
</organism>
<evidence type="ECO:0000256" key="3">
    <source>
        <dbReference type="ARBA" id="ARBA00022989"/>
    </source>
</evidence>
<protein>
    <recommendedName>
        <fullName evidence="6">Ammonium transporter AmtB-like domain-containing protein</fullName>
    </recommendedName>
</protein>
<dbReference type="GO" id="GO:0016020">
    <property type="term" value="C:membrane"/>
    <property type="evidence" value="ECO:0007669"/>
    <property type="project" value="UniProtKB-SubCell"/>
</dbReference>
<feature type="non-terminal residue" evidence="7">
    <location>
        <position position="54"/>
    </location>
</feature>
<dbReference type="InterPro" id="IPR029020">
    <property type="entry name" value="Ammonium/urea_transptr"/>
</dbReference>
<dbReference type="Gene3D" id="1.10.3430.10">
    <property type="entry name" value="Ammonium transporter AmtB like domains"/>
    <property type="match status" value="1"/>
</dbReference>
<feature type="domain" description="Ammonium transporter AmtB-like" evidence="6">
    <location>
        <begin position="12"/>
        <end position="48"/>
    </location>
</feature>
<keyword evidence="3 5" id="KW-1133">Transmembrane helix</keyword>
<reference evidence="7" key="1">
    <citation type="submission" date="2018-05" db="EMBL/GenBank/DDBJ databases">
        <authorList>
            <person name="Lanie J.A."/>
            <person name="Ng W.-L."/>
            <person name="Kazmierczak K.M."/>
            <person name="Andrzejewski T.M."/>
            <person name="Davidsen T.M."/>
            <person name="Wayne K.J."/>
            <person name="Tettelin H."/>
            <person name="Glass J.I."/>
            <person name="Rusch D."/>
            <person name="Podicherti R."/>
            <person name="Tsui H.-C.T."/>
            <person name="Winkler M.E."/>
        </authorList>
    </citation>
    <scope>NUCLEOTIDE SEQUENCE</scope>
</reference>
<comment type="subcellular location">
    <subcellularLocation>
        <location evidence="1">Membrane</location>
        <topology evidence="1">Multi-pass membrane protein</topology>
    </subcellularLocation>
</comment>
<dbReference type="AlphaFoldDB" id="A0A382C9M5"/>
<keyword evidence="2 5" id="KW-0812">Transmembrane</keyword>
<dbReference type="InterPro" id="IPR024041">
    <property type="entry name" value="NH4_transpt_AmtB-like_dom"/>
</dbReference>
<accession>A0A382C9M5</accession>
<keyword evidence="4 5" id="KW-0472">Membrane</keyword>
<evidence type="ECO:0000259" key="6">
    <source>
        <dbReference type="Pfam" id="PF00909"/>
    </source>
</evidence>
<evidence type="ECO:0000256" key="4">
    <source>
        <dbReference type="ARBA" id="ARBA00023136"/>
    </source>
</evidence>
<evidence type="ECO:0000256" key="2">
    <source>
        <dbReference type="ARBA" id="ARBA00022692"/>
    </source>
</evidence>
<proteinExistence type="predicted"/>
<dbReference type="GO" id="GO:0008519">
    <property type="term" value="F:ammonium channel activity"/>
    <property type="evidence" value="ECO:0007669"/>
    <property type="project" value="InterPro"/>
</dbReference>
<evidence type="ECO:0000313" key="7">
    <source>
        <dbReference type="EMBL" id="SVB22760.1"/>
    </source>
</evidence>
<gene>
    <name evidence="7" type="ORF">METZ01_LOCUS175614</name>
</gene>
<sequence length="54" mass="5932">MTEIEFALNTLYLLFSGALVMWMAAGFTMLEAGMVRSKNVSEIVTKNIGLYAIA</sequence>
<name>A0A382C9M5_9ZZZZ</name>
<dbReference type="SUPFAM" id="SSF111352">
    <property type="entry name" value="Ammonium transporter"/>
    <property type="match status" value="1"/>
</dbReference>
<evidence type="ECO:0000256" key="1">
    <source>
        <dbReference type="ARBA" id="ARBA00004141"/>
    </source>
</evidence>
<dbReference type="EMBL" id="UINC01033449">
    <property type="protein sequence ID" value="SVB22760.1"/>
    <property type="molecule type" value="Genomic_DNA"/>
</dbReference>
<feature type="transmembrane region" description="Helical" evidence="5">
    <location>
        <begin position="6"/>
        <end position="30"/>
    </location>
</feature>